<dbReference type="InterPro" id="IPR007074">
    <property type="entry name" value="LicD/FKTN/FKRP_NTP_transf"/>
</dbReference>
<organism evidence="2">
    <name type="scientific">viral metagenome</name>
    <dbReference type="NCBI Taxonomy" id="1070528"/>
    <lineage>
        <taxon>unclassified sequences</taxon>
        <taxon>metagenomes</taxon>
        <taxon>organismal metagenomes</taxon>
    </lineage>
</organism>
<dbReference type="GO" id="GO:0009100">
    <property type="term" value="P:glycoprotein metabolic process"/>
    <property type="evidence" value="ECO:0007669"/>
    <property type="project" value="UniProtKB-ARBA"/>
</dbReference>
<evidence type="ECO:0000313" key="2">
    <source>
        <dbReference type="EMBL" id="QHU33885.1"/>
    </source>
</evidence>
<name>A0A6C0LV41_9ZZZZ</name>
<protein>
    <recommendedName>
        <fullName evidence="1">LicD/FKTN/FKRP nucleotidyltransferase domain-containing protein</fullName>
    </recommendedName>
</protein>
<dbReference type="PANTHER" id="PTHR13627:SF31">
    <property type="entry name" value="RIBITOL 5-PHOSPHATE TRANSFERASE FKRP"/>
    <property type="match status" value="1"/>
</dbReference>
<dbReference type="Pfam" id="PF04991">
    <property type="entry name" value="LicD"/>
    <property type="match status" value="1"/>
</dbReference>
<dbReference type="EMBL" id="MN740564">
    <property type="protein sequence ID" value="QHU33885.1"/>
    <property type="molecule type" value="Genomic_DNA"/>
</dbReference>
<proteinExistence type="predicted"/>
<dbReference type="InterPro" id="IPR052613">
    <property type="entry name" value="LicD_transferase"/>
</dbReference>
<feature type="domain" description="LicD/FKTN/FKRP nucleotidyltransferase" evidence="1">
    <location>
        <begin position="55"/>
        <end position="134"/>
    </location>
</feature>
<dbReference type="AlphaFoldDB" id="A0A6C0LV41"/>
<sequence length="235" mass="27898">MTIFLLLVFIACFITICFAFRNQTLLSVEYWRSKNEYLHDNIITCLDETIEVLESNGYKPFLFAGTLLGSKRHGDIIPWDDDADVGIYCNENIKETYDDIVRLFVDHENIKVKDNDYLIKIIDTNTKAFVDIFIFIDDENNSRKLRMTGLATIMWPKMWLYKDHINSLELCTLRDKEYNCPSNSEENLKRWYGNKCLEEMKITHLHFDTTKPSMQDRMDRRLISIMDKLNMNYII</sequence>
<accession>A0A6C0LV41</accession>
<dbReference type="PANTHER" id="PTHR13627">
    <property type="entry name" value="FUKUTIN RELATED PROTEIN"/>
    <property type="match status" value="1"/>
</dbReference>
<reference evidence="2" key="1">
    <citation type="journal article" date="2020" name="Nature">
        <title>Giant virus diversity and host interactions through global metagenomics.</title>
        <authorList>
            <person name="Schulz F."/>
            <person name="Roux S."/>
            <person name="Paez-Espino D."/>
            <person name="Jungbluth S."/>
            <person name="Walsh D.A."/>
            <person name="Denef V.J."/>
            <person name="McMahon K.D."/>
            <person name="Konstantinidis K.T."/>
            <person name="Eloe-Fadrosh E.A."/>
            <person name="Kyrpides N.C."/>
            <person name="Woyke T."/>
        </authorList>
    </citation>
    <scope>NUCLEOTIDE SEQUENCE</scope>
    <source>
        <strain evidence="2">GVMAG-S-1016704-142</strain>
    </source>
</reference>
<evidence type="ECO:0000259" key="1">
    <source>
        <dbReference type="Pfam" id="PF04991"/>
    </source>
</evidence>